<dbReference type="KEGG" id="ppan:ESD82_09730"/>
<feature type="transmembrane region" description="Helical" evidence="9">
    <location>
        <begin position="554"/>
        <end position="573"/>
    </location>
</feature>
<feature type="transmembrane region" description="Helical" evidence="9">
    <location>
        <begin position="454"/>
        <end position="475"/>
    </location>
</feature>
<dbReference type="GO" id="GO:0005886">
    <property type="term" value="C:plasma membrane"/>
    <property type="evidence" value="ECO:0007669"/>
    <property type="project" value="UniProtKB-SubCell"/>
</dbReference>
<dbReference type="NCBIfam" id="TIGR04178">
    <property type="entry name" value="exo_archaeo"/>
    <property type="match status" value="1"/>
</dbReference>
<feature type="transmembrane region" description="Helical" evidence="9">
    <location>
        <begin position="280"/>
        <end position="306"/>
    </location>
</feature>
<geneLocation type="plasmid" evidence="12">
    <name>ppan2</name>
</geneLocation>
<evidence type="ECO:0000256" key="4">
    <source>
        <dbReference type="ARBA" id="ARBA00022692"/>
    </source>
</evidence>
<feature type="compositionally biased region" description="Basic residues" evidence="8">
    <location>
        <begin position="83"/>
        <end position="97"/>
    </location>
</feature>
<evidence type="ECO:0000256" key="6">
    <source>
        <dbReference type="ARBA" id="ARBA00022989"/>
    </source>
</evidence>
<organism evidence="11 12">
    <name type="scientific">Paracoccus pantotrophus</name>
    <name type="common">Thiosphaera pantotropha</name>
    <dbReference type="NCBI Taxonomy" id="82367"/>
    <lineage>
        <taxon>Bacteria</taxon>
        <taxon>Pseudomonadati</taxon>
        <taxon>Pseudomonadota</taxon>
        <taxon>Alphaproteobacteria</taxon>
        <taxon>Rhodobacterales</taxon>
        <taxon>Paracoccaceae</taxon>
        <taxon>Paracoccus</taxon>
    </lineage>
</organism>
<proteinExistence type="predicted"/>
<dbReference type="Pfam" id="PF02517">
    <property type="entry name" value="Rce1-like"/>
    <property type="match status" value="1"/>
</dbReference>
<dbReference type="GO" id="GO:0080120">
    <property type="term" value="P:CAAX-box protein maturation"/>
    <property type="evidence" value="ECO:0007669"/>
    <property type="project" value="UniProtKB-ARBA"/>
</dbReference>
<dbReference type="InterPro" id="IPR014346">
    <property type="entry name" value="Prenyl_protease-related"/>
</dbReference>
<dbReference type="InterPro" id="IPR026392">
    <property type="entry name" value="Exo/Archaeosortase_dom"/>
</dbReference>
<keyword evidence="6 9" id="KW-1133">Transmembrane helix</keyword>
<dbReference type="AlphaFoldDB" id="A0AAE6NV84"/>
<keyword evidence="5 11" id="KW-0378">Hydrolase</keyword>
<keyword evidence="11" id="KW-0614">Plasmid</keyword>
<evidence type="ECO:0000259" key="10">
    <source>
        <dbReference type="Pfam" id="PF02517"/>
    </source>
</evidence>
<evidence type="ECO:0000256" key="2">
    <source>
        <dbReference type="ARBA" id="ARBA00022475"/>
    </source>
</evidence>
<reference evidence="11 12" key="1">
    <citation type="submission" date="2019-01" db="EMBL/GenBank/DDBJ databases">
        <title>Complete Genome Sequence and Annotation of the Paracoccus pantotrophus type strain DSM 2944.</title>
        <authorList>
            <person name="Bockwoldt J.A."/>
            <person name="Zimmermann M."/>
            <person name="Tiso T."/>
            <person name="Blank L.M."/>
        </authorList>
    </citation>
    <scope>NUCLEOTIDE SEQUENCE [LARGE SCALE GENOMIC DNA]</scope>
    <source>
        <strain evidence="11 12">DSM 2944</strain>
        <plasmid evidence="12">ppan2</plasmid>
    </source>
</reference>
<feature type="transmembrane region" description="Helical" evidence="9">
    <location>
        <begin position="382"/>
        <end position="400"/>
    </location>
</feature>
<name>A0AAE6NV84_PARPN</name>
<feature type="region of interest" description="Disordered" evidence="8">
    <location>
        <begin position="68"/>
        <end position="116"/>
    </location>
</feature>
<feature type="transmembrane region" description="Helical" evidence="9">
    <location>
        <begin position="211"/>
        <end position="228"/>
    </location>
</feature>
<dbReference type="EC" id="3.4.22.-" evidence="11"/>
<dbReference type="GO" id="GO:0006508">
    <property type="term" value="P:proteolysis"/>
    <property type="evidence" value="ECO:0007669"/>
    <property type="project" value="UniProtKB-KW"/>
</dbReference>
<evidence type="ECO:0000256" key="9">
    <source>
        <dbReference type="SAM" id="Phobius"/>
    </source>
</evidence>
<feature type="transmembrane region" description="Helical" evidence="9">
    <location>
        <begin position="579"/>
        <end position="605"/>
    </location>
</feature>
<feature type="transmembrane region" description="Helical" evidence="9">
    <location>
        <begin position="170"/>
        <end position="191"/>
    </location>
</feature>
<evidence type="ECO:0000256" key="8">
    <source>
        <dbReference type="SAM" id="MobiDB-lite"/>
    </source>
</evidence>
<dbReference type="NCBIfam" id="TIGR03008">
    <property type="entry name" value="pepcterm_CAAX"/>
    <property type="match status" value="1"/>
</dbReference>
<feature type="domain" description="CAAX prenyl protease 2/Lysostaphin resistance protein A-like" evidence="10">
    <location>
        <begin position="589"/>
        <end position="678"/>
    </location>
</feature>
<gene>
    <name evidence="11" type="primary">xrtE</name>
    <name evidence="11" type="ORF">ESD82_09730</name>
</gene>
<dbReference type="EMBL" id="CP044425">
    <property type="protein sequence ID" value="QFG36473.1"/>
    <property type="molecule type" value="Genomic_DNA"/>
</dbReference>
<feature type="transmembrane region" description="Helical" evidence="9">
    <location>
        <begin position="496"/>
        <end position="518"/>
    </location>
</feature>
<keyword evidence="2" id="KW-1003">Cell membrane</keyword>
<accession>A0AAE6NV84</accession>
<dbReference type="InterPro" id="IPR003675">
    <property type="entry name" value="Rce1/LyrA-like_dom"/>
</dbReference>
<keyword evidence="4 9" id="KW-0812">Transmembrane</keyword>
<feature type="transmembrane region" description="Helical" evidence="9">
    <location>
        <begin position="524"/>
        <end position="542"/>
    </location>
</feature>
<feature type="region of interest" description="Disordered" evidence="8">
    <location>
        <begin position="128"/>
        <end position="157"/>
    </location>
</feature>
<dbReference type="InterPro" id="IPR026420">
    <property type="entry name" value="Exo_VPEID"/>
</dbReference>
<feature type="transmembrane region" description="Helical" evidence="9">
    <location>
        <begin position="313"/>
        <end position="331"/>
    </location>
</feature>
<evidence type="ECO:0000256" key="7">
    <source>
        <dbReference type="ARBA" id="ARBA00023136"/>
    </source>
</evidence>
<keyword evidence="7 9" id="KW-0472">Membrane</keyword>
<dbReference type="GO" id="GO:0004175">
    <property type="term" value="F:endopeptidase activity"/>
    <property type="evidence" value="ECO:0007669"/>
    <property type="project" value="UniProtKB-ARBA"/>
</dbReference>
<feature type="transmembrane region" description="Helical" evidence="9">
    <location>
        <begin position="626"/>
        <end position="657"/>
    </location>
</feature>
<dbReference type="NCBIfam" id="TIGR04162">
    <property type="entry name" value="exo_VPEID"/>
    <property type="match status" value="1"/>
</dbReference>
<feature type="transmembrane region" description="Helical" evidence="9">
    <location>
        <begin position="249"/>
        <end position="268"/>
    </location>
</feature>
<dbReference type="Proteomes" id="UP000326453">
    <property type="component" value="Plasmid pPAN2"/>
</dbReference>
<evidence type="ECO:0000313" key="11">
    <source>
        <dbReference type="EMBL" id="QFG36473.1"/>
    </source>
</evidence>
<feature type="transmembrane region" description="Helical" evidence="9">
    <location>
        <begin position="407"/>
        <end position="434"/>
    </location>
</feature>
<keyword evidence="3" id="KW-0645">Protease</keyword>
<comment type="subcellular location">
    <subcellularLocation>
        <location evidence="1">Cell membrane</location>
        <topology evidence="1">Multi-pass membrane protein</topology>
    </subcellularLocation>
</comment>
<evidence type="ECO:0000313" key="12">
    <source>
        <dbReference type="Proteomes" id="UP000326453"/>
    </source>
</evidence>
<evidence type="ECO:0000256" key="5">
    <source>
        <dbReference type="ARBA" id="ARBA00022801"/>
    </source>
</evidence>
<feature type="transmembrane region" description="Helical" evidence="9">
    <location>
        <begin position="669"/>
        <end position="691"/>
    </location>
</feature>
<feature type="compositionally biased region" description="Basic and acidic residues" evidence="8">
    <location>
        <begin position="98"/>
        <end position="116"/>
    </location>
</feature>
<sequence length="692" mass="72174">MVASSEIAALTRNHAGKQGENLAIPTGCRFSLHDEFLVIDALACLSRFLGIWVHFDVLCCAFGPADPVRRRHPPGADRPFGKPCRHRPSGKRHRTPQRPRDRPVRGCIGPDDRGDRRASALGMAPAFGQPVTDSADPSDPAAVGGAGPDHGQAEAPAPQAPLLASGWRRLGLFAALLLGELLVVAFCYQFLVEIECTDFQTPRACLALREGLGRLLALALLAGLAMTARRQLFGFLGAGGIGAGDLSPGTAAAAMLAGLAIMLLPVLWGDMTASLAPLALALAAGAAVSVAAALAGTAPIACWLSVLRRGGPWLWAAMGIALLSPELTGLFNGTWGWPPLTAATFELVLRLLALLPGRVVAAPNEMVIGFDDFLIRVGDPCSGMQGFALITLVMAGFIALERRRLRLPLALVLLPVGLLASFGLNVLRIAALIWIGARISPDLAVNAFHSYAGWLLFTLLSIGMIGAAHLVPALWRGEKPGPAFGARTAAFRHDPVSAMLVPLLVLLLSGLFVSTFFTNPEAAYPYRVPAMGAGLVLFLPVWARLDWRVDPLPLLAGVAVGIMWIAAGVAAGAEPAPPPFAGLGLAAASWIVLRLVGTVLLVPLIEEAAFRGYLLGHLLKLPGPAGQAGAVLVSSAAFALLHDSGAAAFVAGLAFAAVYKRRGRLTDAVWAHAAANLVVFAAAAASGNWALI</sequence>
<evidence type="ECO:0000256" key="1">
    <source>
        <dbReference type="ARBA" id="ARBA00004651"/>
    </source>
</evidence>
<evidence type="ECO:0000256" key="3">
    <source>
        <dbReference type="ARBA" id="ARBA00022670"/>
    </source>
</evidence>
<protein>
    <submittedName>
        <fullName evidence="11">Exosortase E/protease, VPEID-CTERM system</fullName>
        <ecNumber evidence="11">3.4.22.-</ecNumber>
    </submittedName>
</protein>